<protein>
    <submittedName>
        <fullName evidence="1">Uncharacterized protein</fullName>
    </submittedName>
</protein>
<name>A0A3M7P2Y2_BRAPC</name>
<comment type="caution">
    <text evidence="1">The sequence shown here is derived from an EMBL/GenBank/DDBJ whole genome shotgun (WGS) entry which is preliminary data.</text>
</comment>
<dbReference type="AlphaFoldDB" id="A0A3M7P2Y2"/>
<evidence type="ECO:0000313" key="2">
    <source>
        <dbReference type="Proteomes" id="UP000276133"/>
    </source>
</evidence>
<dbReference type="EMBL" id="REGN01013917">
    <property type="protein sequence ID" value="RMZ93299.1"/>
    <property type="molecule type" value="Genomic_DNA"/>
</dbReference>
<gene>
    <name evidence="1" type="ORF">BpHYR1_022657</name>
</gene>
<proteinExistence type="predicted"/>
<sequence length="83" mass="9707">MEDEVERSSSFASHINLVDKVAVFLVELFKINLLIQTQNAYSLKSIKKQESQNEQIFYLKILILIVSRLCEKNKEKSMSRPNF</sequence>
<keyword evidence="2" id="KW-1185">Reference proteome</keyword>
<accession>A0A3M7P2Y2</accession>
<reference evidence="1 2" key="1">
    <citation type="journal article" date="2018" name="Sci. Rep.">
        <title>Genomic signatures of local adaptation to the degree of environmental predictability in rotifers.</title>
        <authorList>
            <person name="Franch-Gras L."/>
            <person name="Hahn C."/>
            <person name="Garcia-Roger E.M."/>
            <person name="Carmona M.J."/>
            <person name="Serra M."/>
            <person name="Gomez A."/>
        </authorList>
    </citation>
    <scope>NUCLEOTIDE SEQUENCE [LARGE SCALE GENOMIC DNA]</scope>
    <source>
        <strain evidence="1">HYR1</strain>
    </source>
</reference>
<dbReference type="Proteomes" id="UP000276133">
    <property type="component" value="Unassembled WGS sequence"/>
</dbReference>
<organism evidence="1 2">
    <name type="scientific">Brachionus plicatilis</name>
    <name type="common">Marine rotifer</name>
    <name type="synonym">Brachionus muelleri</name>
    <dbReference type="NCBI Taxonomy" id="10195"/>
    <lineage>
        <taxon>Eukaryota</taxon>
        <taxon>Metazoa</taxon>
        <taxon>Spiralia</taxon>
        <taxon>Gnathifera</taxon>
        <taxon>Rotifera</taxon>
        <taxon>Eurotatoria</taxon>
        <taxon>Monogononta</taxon>
        <taxon>Pseudotrocha</taxon>
        <taxon>Ploima</taxon>
        <taxon>Brachionidae</taxon>
        <taxon>Brachionus</taxon>
    </lineage>
</organism>
<evidence type="ECO:0000313" key="1">
    <source>
        <dbReference type="EMBL" id="RMZ93299.1"/>
    </source>
</evidence>